<evidence type="ECO:0000256" key="2">
    <source>
        <dbReference type="ARBA" id="ARBA00022448"/>
    </source>
</evidence>
<evidence type="ECO:0000256" key="5">
    <source>
        <dbReference type="ARBA" id="ARBA00022989"/>
    </source>
</evidence>
<keyword evidence="5 7" id="KW-1133">Transmembrane helix</keyword>
<dbReference type="InterPro" id="IPR000515">
    <property type="entry name" value="MetI-like"/>
</dbReference>
<protein>
    <submittedName>
        <fullName evidence="9">Carbohydrate ABC transporter permease</fullName>
    </submittedName>
</protein>
<comment type="similarity">
    <text evidence="7">Belongs to the binding-protein-dependent transport system permease family.</text>
</comment>
<dbReference type="GO" id="GO:0055085">
    <property type="term" value="P:transmembrane transport"/>
    <property type="evidence" value="ECO:0007669"/>
    <property type="project" value="InterPro"/>
</dbReference>
<feature type="transmembrane region" description="Helical" evidence="7">
    <location>
        <begin position="106"/>
        <end position="128"/>
    </location>
</feature>
<evidence type="ECO:0000313" key="9">
    <source>
        <dbReference type="EMBL" id="RGD69561.1"/>
    </source>
</evidence>
<dbReference type="CDD" id="cd06261">
    <property type="entry name" value="TM_PBP2"/>
    <property type="match status" value="1"/>
</dbReference>
<dbReference type="PROSITE" id="PS50928">
    <property type="entry name" value="ABC_TM1"/>
    <property type="match status" value="1"/>
</dbReference>
<keyword evidence="6 7" id="KW-0472">Membrane</keyword>
<evidence type="ECO:0000313" key="10">
    <source>
        <dbReference type="Proteomes" id="UP000261023"/>
    </source>
</evidence>
<dbReference type="Pfam" id="PF00528">
    <property type="entry name" value="BPD_transp_1"/>
    <property type="match status" value="1"/>
</dbReference>
<organism evidence="9 10">
    <name type="scientific">Hungatella hathewayi</name>
    <dbReference type="NCBI Taxonomy" id="154046"/>
    <lineage>
        <taxon>Bacteria</taxon>
        <taxon>Bacillati</taxon>
        <taxon>Bacillota</taxon>
        <taxon>Clostridia</taxon>
        <taxon>Lachnospirales</taxon>
        <taxon>Lachnospiraceae</taxon>
        <taxon>Hungatella</taxon>
    </lineage>
</organism>
<keyword evidence="2 7" id="KW-0813">Transport</keyword>
<sequence length="290" mass="32704">MKKRLTAMDYVSMIVVGIFALICVMPFVYVFCVSFMPYSEYIENPLKIIPSHIDLTAYKQMLGYDLIRSGYLVTVFITIAGTALSIFLLVISAYPLSKKDLKGHRFFMGMVLFTMFFNGGMISNYILIRGIKLQNTVWSLIIPGCISAFNLILMKNFILQSIPDALEEAARIDGANDLQVLFRIVTPLLKPAIATMIVFCAVNYWNNYFSAMLYVSDRDLWPLTLVLRELVVEDTSAVSSVTQMLTSANRSHPFTLKMAAIIITVLPILIVYPFMQKYFVKGVSLGSVKE</sequence>
<gene>
    <name evidence="9" type="ORF">DWX31_16030</name>
</gene>
<dbReference type="EMBL" id="QTJW01000010">
    <property type="protein sequence ID" value="RGD69561.1"/>
    <property type="molecule type" value="Genomic_DNA"/>
</dbReference>
<feature type="transmembrane region" description="Helical" evidence="7">
    <location>
        <begin position="140"/>
        <end position="159"/>
    </location>
</feature>
<proteinExistence type="inferred from homology"/>
<dbReference type="Gene3D" id="1.10.3720.10">
    <property type="entry name" value="MetI-like"/>
    <property type="match status" value="1"/>
</dbReference>
<feature type="transmembrane region" description="Helical" evidence="7">
    <location>
        <begin position="12"/>
        <end position="36"/>
    </location>
</feature>
<dbReference type="AlphaFoldDB" id="A0A3E3DJT5"/>
<evidence type="ECO:0000259" key="8">
    <source>
        <dbReference type="PROSITE" id="PS50928"/>
    </source>
</evidence>
<feature type="transmembrane region" description="Helical" evidence="7">
    <location>
        <begin position="254"/>
        <end position="275"/>
    </location>
</feature>
<dbReference type="SUPFAM" id="SSF161098">
    <property type="entry name" value="MetI-like"/>
    <property type="match status" value="1"/>
</dbReference>
<dbReference type="PANTHER" id="PTHR43744">
    <property type="entry name" value="ABC TRANSPORTER PERMEASE PROTEIN MG189-RELATED-RELATED"/>
    <property type="match status" value="1"/>
</dbReference>
<evidence type="ECO:0000256" key="6">
    <source>
        <dbReference type="ARBA" id="ARBA00023136"/>
    </source>
</evidence>
<feature type="transmembrane region" description="Helical" evidence="7">
    <location>
        <begin position="180"/>
        <end position="205"/>
    </location>
</feature>
<dbReference type="Proteomes" id="UP000261023">
    <property type="component" value="Unassembled WGS sequence"/>
</dbReference>
<dbReference type="InterPro" id="IPR035906">
    <property type="entry name" value="MetI-like_sf"/>
</dbReference>
<feature type="transmembrane region" description="Helical" evidence="7">
    <location>
        <begin position="71"/>
        <end position="94"/>
    </location>
</feature>
<name>A0A3E3DJT5_9FIRM</name>
<dbReference type="RefSeq" id="WP_025529341.1">
    <property type="nucleotide sequence ID" value="NZ_QTJW01000010.1"/>
</dbReference>
<keyword evidence="3" id="KW-1003">Cell membrane</keyword>
<dbReference type="PANTHER" id="PTHR43744:SF9">
    <property type="entry name" value="POLYGALACTURONAN_RHAMNOGALACTURONAN TRANSPORT SYSTEM PERMEASE PROTEIN YTCP"/>
    <property type="match status" value="1"/>
</dbReference>
<evidence type="ECO:0000256" key="4">
    <source>
        <dbReference type="ARBA" id="ARBA00022692"/>
    </source>
</evidence>
<evidence type="ECO:0000256" key="7">
    <source>
        <dbReference type="RuleBase" id="RU363032"/>
    </source>
</evidence>
<comment type="caution">
    <text evidence="9">The sequence shown here is derived from an EMBL/GenBank/DDBJ whole genome shotgun (WGS) entry which is preliminary data.</text>
</comment>
<comment type="subcellular location">
    <subcellularLocation>
        <location evidence="1 7">Cell membrane</location>
        <topology evidence="1 7">Multi-pass membrane protein</topology>
    </subcellularLocation>
</comment>
<keyword evidence="4 7" id="KW-0812">Transmembrane</keyword>
<evidence type="ECO:0000256" key="3">
    <source>
        <dbReference type="ARBA" id="ARBA00022475"/>
    </source>
</evidence>
<dbReference type="GO" id="GO:0005886">
    <property type="term" value="C:plasma membrane"/>
    <property type="evidence" value="ECO:0007669"/>
    <property type="project" value="UniProtKB-SubCell"/>
</dbReference>
<accession>A0A3E3DJT5</accession>
<reference evidence="9 10" key="1">
    <citation type="submission" date="2018-08" db="EMBL/GenBank/DDBJ databases">
        <title>A genome reference for cultivated species of the human gut microbiota.</title>
        <authorList>
            <person name="Zou Y."/>
            <person name="Xue W."/>
            <person name="Luo G."/>
        </authorList>
    </citation>
    <scope>NUCLEOTIDE SEQUENCE [LARGE SCALE GENOMIC DNA]</scope>
    <source>
        <strain evidence="9 10">AF19-13AC</strain>
    </source>
</reference>
<evidence type="ECO:0000256" key="1">
    <source>
        <dbReference type="ARBA" id="ARBA00004651"/>
    </source>
</evidence>
<dbReference type="OrthoDB" id="157184at2"/>
<feature type="domain" description="ABC transmembrane type-1" evidence="8">
    <location>
        <begin position="71"/>
        <end position="275"/>
    </location>
</feature>